<dbReference type="EMBL" id="AMZH03014313">
    <property type="protein sequence ID" value="RRT47851.1"/>
    <property type="molecule type" value="Genomic_DNA"/>
</dbReference>
<dbReference type="GO" id="GO:0003700">
    <property type="term" value="F:DNA-binding transcription factor activity"/>
    <property type="evidence" value="ECO:0007669"/>
    <property type="project" value="TreeGrafter"/>
</dbReference>
<evidence type="ECO:0000256" key="3">
    <source>
        <dbReference type="ARBA" id="ARBA00022771"/>
    </source>
</evidence>
<dbReference type="Proteomes" id="UP000287651">
    <property type="component" value="Unassembled WGS sequence"/>
</dbReference>
<dbReference type="PANTHER" id="PTHR10593">
    <property type="entry name" value="SERINE/THREONINE-PROTEIN KINASE RIO"/>
    <property type="match status" value="1"/>
</dbReference>
<dbReference type="Pfam" id="PF22992">
    <property type="entry name" value="C2CH-4th_BIRD-IDD"/>
    <property type="match status" value="1"/>
</dbReference>
<keyword evidence="5" id="KW-0805">Transcription regulation</keyword>
<evidence type="ECO:0000256" key="6">
    <source>
        <dbReference type="ARBA" id="ARBA00023163"/>
    </source>
</evidence>
<dbReference type="InterPro" id="IPR055185">
    <property type="entry name" value="C2CH-4th_BIRD-IDD"/>
</dbReference>
<feature type="domain" description="C2H2-type" evidence="8">
    <location>
        <begin position="6"/>
        <end position="28"/>
    </location>
</feature>
<reference evidence="9 10" key="1">
    <citation type="journal article" date="2014" name="Agronomy (Basel)">
        <title>A Draft Genome Sequence for Ensete ventricosum, the Drought-Tolerant Tree Against Hunger.</title>
        <authorList>
            <person name="Harrison J."/>
            <person name="Moore K.A."/>
            <person name="Paszkiewicz K."/>
            <person name="Jones T."/>
            <person name="Grant M."/>
            <person name="Ambacheew D."/>
            <person name="Muzemil S."/>
            <person name="Studholme D.J."/>
        </authorList>
    </citation>
    <scope>NUCLEOTIDE SEQUENCE [LARGE SCALE GENOMIC DNA]</scope>
</reference>
<evidence type="ECO:0000256" key="7">
    <source>
        <dbReference type="PROSITE-ProRule" id="PRU00042"/>
    </source>
</evidence>
<dbReference type="PROSITE" id="PS00028">
    <property type="entry name" value="ZINC_FINGER_C2H2_1"/>
    <property type="match status" value="1"/>
</dbReference>
<dbReference type="Pfam" id="PF22996">
    <property type="entry name" value="C2H2-2nd_BIRD-IDD"/>
    <property type="match status" value="1"/>
</dbReference>
<dbReference type="Gene3D" id="3.30.160.60">
    <property type="entry name" value="Classic Zinc Finger"/>
    <property type="match status" value="2"/>
</dbReference>
<dbReference type="InterPro" id="IPR031140">
    <property type="entry name" value="IDD1-16"/>
</dbReference>
<evidence type="ECO:0000256" key="5">
    <source>
        <dbReference type="ARBA" id="ARBA00023015"/>
    </source>
</evidence>
<evidence type="ECO:0000256" key="2">
    <source>
        <dbReference type="ARBA" id="ARBA00022737"/>
    </source>
</evidence>
<protein>
    <recommendedName>
        <fullName evidence="8">C2H2-type domain-containing protein</fullName>
    </recommendedName>
</protein>
<dbReference type="InterPro" id="IPR013087">
    <property type="entry name" value="Znf_C2H2_type"/>
</dbReference>
<gene>
    <name evidence="9" type="ORF">B296_00053486</name>
</gene>
<accession>A0A426Y7Z5</accession>
<keyword evidence="2" id="KW-0677">Repeat</keyword>
<keyword evidence="6" id="KW-0804">Transcription</keyword>
<keyword evidence="3 7" id="KW-0863">Zinc-finger</keyword>
<dbReference type="SMART" id="SM00355">
    <property type="entry name" value="ZnF_C2H2"/>
    <property type="match status" value="3"/>
</dbReference>
<dbReference type="Pfam" id="PF22995">
    <property type="entry name" value="C2CH-3rd_BIRD-IDD"/>
    <property type="match status" value="1"/>
</dbReference>
<dbReference type="PROSITE" id="PS50157">
    <property type="entry name" value="ZINC_FINGER_C2H2_2"/>
    <property type="match status" value="1"/>
</dbReference>
<name>A0A426Y7Z5_ENSVE</name>
<proteinExistence type="predicted"/>
<evidence type="ECO:0000313" key="10">
    <source>
        <dbReference type="Proteomes" id="UP000287651"/>
    </source>
</evidence>
<comment type="caution">
    <text evidence="9">The sequence shown here is derived from an EMBL/GenBank/DDBJ whole genome shotgun (WGS) entry which is preliminary data.</text>
</comment>
<sequence length="387" mass="42983">MATKRFVCEVCRKGFQRDQNLQLHRRGHNLPWKLRQRNGGSEARKKVYVCPEPTCVHHNPGRALGDLTGIKKHYCRKHGEKKWKCDNCSKKYAVQSDWKAHSKICGTRQYKCECGTIFSRSAVSCSFPIMSKRRFYRRDSFMTHRAFCDALAQENKKLSQPLMATMASSLQGQAPPSLVMPIQHTSNTSSSTTVPEFSYDMNNPPAIDALAASLASRDMAGGMFPSFLSPVSFDGLLEAKIPRPMAVSAHASATSLLQNAAQIGATQRSMASVMAGRPYQVTSTHGGGSASLFYASSVRETGDGSLNEMIARCGSGDVMTVDFLGVGGQRRPHMQQQQQRERHNMEFGGVLLRTGMEITHPLQLQQQQQRQMAYGSSNEPENLIWDI</sequence>
<dbReference type="AlphaFoldDB" id="A0A426Y7Z5"/>
<dbReference type="InterPro" id="IPR036236">
    <property type="entry name" value="Znf_C2H2_sf"/>
</dbReference>
<evidence type="ECO:0000256" key="1">
    <source>
        <dbReference type="ARBA" id="ARBA00022723"/>
    </source>
</evidence>
<organism evidence="9 10">
    <name type="scientific">Ensete ventricosum</name>
    <name type="common">Abyssinian banana</name>
    <name type="synonym">Musa ensete</name>
    <dbReference type="NCBI Taxonomy" id="4639"/>
    <lineage>
        <taxon>Eukaryota</taxon>
        <taxon>Viridiplantae</taxon>
        <taxon>Streptophyta</taxon>
        <taxon>Embryophyta</taxon>
        <taxon>Tracheophyta</taxon>
        <taxon>Spermatophyta</taxon>
        <taxon>Magnoliopsida</taxon>
        <taxon>Liliopsida</taxon>
        <taxon>Zingiberales</taxon>
        <taxon>Musaceae</taxon>
        <taxon>Ensete</taxon>
    </lineage>
</organism>
<keyword evidence="1" id="KW-0479">Metal-binding</keyword>
<evidence type="ECO:0000313" key="9">
    <source>
        <dbReference type="EMBL" id="RRT47851.1"/>
    </source>
</evidence>
<dbReference type="GO" id="GO:0005634">
    <property type="term" value="C:nucleus"/>
    <property type="evidence" value="ECO:0007669"/>
    <property type="project" value="TreeGrafter"/>
</dbReference>
<dbReference type="InterPro" id="IPR055186">
    <property type="entry name" value="C2H2-2nd_BIRD-IDD"/>
</dbReference>
<evidence type="ECO:0000256" key="4">
    <source>
        <dbReference type="ARBA" id="ARBA00022833"/>
    </source>
</evidence>
<dbReference type="SUPFAM" id="SSF57667">
    <property type="entry name" value="beta-beta-alpha zinc fingers"/>
    <property type="match status" value="1"/>
</dbReference>
<dbReference type="InterPro" id="IPR055187">
    <property type="entry name" value="C2CH-3rd_BIRD-IDD"/>
</dbReference>
<dbReference type="GO" id="GO:0008270">
    <property type="term" value="F:zinc ion binding"/>
    <property type="evidence" value="ECO:0007669"/>
    <property type="project" value="UniProtKB-KW"/>
</dbReference>
<keyword evidence="4" id="KW-0862">Zinc</keyword>
<dbReference type="PANTHER" id="PTHR10593:SF211">
    <property type="entry name" value="C2H2-TYPE DOMAIN-CONTAINING PROTEIN"/>
    <property type="match status" value="1"/>
</dbReference>
<evidence type="ECO:0000259" key="8">
    <source>
        <dbReference type="PROSITE" id="PS50157"/>
    </source>
</evidence>